<evidence type="ECO:0000313" key="3">
    <source>
        <dbReference type="Proteomes" id="UP000007819"/>
    </source>
</evidence>
<dbReference type="EnsemblMetazoa" id="XM_016802658.2">
    <property type="protein sequence ID" value="XP_016658147.1"/>
    <property type="gene ID" value="LOC100168220"/>
</dbReference>
<protein>
    <submittedName>
        <fullName evidence="2">Uncharacterized protein</fullName>
    </submittedName>
</protein>
<dbReference type="RefSeq" id="XP_016658147.1">
    <property type="nucleotide sequence ID" value="XM_016802658.1"/>
</dbReference>
<dbReference type="OrthoDB" id="6590290at2759"/>
<evidence type="ECO:0000256" key="1">
    <source>
        <dbReference type="SAM" id="MobiDB-lite"/>
    </source>
</evidence>
<dbReference type="Proteomes" id="UP000007819">
    <property type="component" value="Chromosome A1"/>
</dbReference>
<dbReference type="KEGG" id="api:100168220"/>
<proteinExistence type="predicted"/>
<reference evidence="2" key="2">
    <citation type="submission" date="2022-06" db="UniProtKB">
        <authorList>
            <consortium name="EnsemblMetazoa"/>
        </authorList>
    </citation>
    <scope>IDENTIFICATION</scope>
</reference>
<reference evidence="3" key="1">
    <citation type="submission" date="2010-06" db="EMBL/GenBank/DDBJ databases">
        <authorList>
            <person name="Jiang H."/>
            <person name="Abraham K."/>
            <person name="Ali S."/>
            <person name="Alsbrooks S.L."/>
            <person name="Anim B.N."/>
            <person name="Anosike U.S."/>
            <person name="Attaway T."/>
            <person name="Bandaranaike D.P."/>
            <person name="Battles P.K."/>
            <person name="Bell S.N."/>
            <person name="Bell A.V."/>
            <person name="Beltran B."/>
            <person name="Bickham C."/>
            <person name="Bustamante Y."/>
            <person name="Caleb T."/>
            <person name="Canada A."/>
            <person name="Cardenas V."/>
            <person name="Carter K."/>
            <person name="Chacko J."/>
            <person name="Chandrabose M.N."/>
            <person name="Chavez D."/>
            <person name="Chavez A."/>
            <person name="Chen L."/>
            <person name="Chu H.-S."/>
            <person name="Claassen K.J."/>
            <person name="Cockrell R."/>
            <person name="Collins M."/>
            <person name="Cooper J.A."/>
            <person name="Cree A."/>
            <person name="Curry S.M."/>
            <person name="Da Y."/>
            <person name="Dao M.D."/>
            <person name="Das B."/>
            <person name="Davila M.-L."/>
            <person name="Davy-Carroll L."/>
            <person name="Denson S."/>
            <person name="Dinh H."/>
            <person name="Ebong V.E."/>
            <person name="Edwards J.R."/>
            <person name="Egan A."/>
            <person name="El-Daye J."/>
            <person name="Escobedo L."/>
            <person name="Fernandez S."/>
            <person name="Fernando P.R."/>
            <person name="Flagg N."/>
            <person name="Forbes L.D."/>
            <person name="Fowler R.G."/>
            <person name="Fu Q."/>
            <person name="Gabisi R.A."/>
            <person name="Ganer J."/>
            <person name="Garbino Pronczuk A."/>
            <person name="Garcia R.M."/>
            <person name="Garner T."/>
            <person name="Garrett T.E."/>
            <person name="Gonzalez D.A."/>
            <person name="Hamid H."/>
            <person name="Hawkins E.S."/>
            <person name="Hirani K."/>
            <person name="Hogues M.E."/>
            <person name="Hollins B."/>
            <person name="Hsiao C.-H."/>
            <person name="Jabil R."/>
            <person name="James M.L."/>
            <person name="Jhangiani S.N."/>
            <person name="Johnson B."/>
            <person name="Johnson Q."/>
            <person name="Joshi V."/>
            <person name="Kalu J.B."/>
            <person name="Kam C."/>
            <person name="Kashfia A."/>
            <person name="Keebler J."/>
            <person name="Kisamo H."/>
            <person name="Kovar C.L."/>
            <person name="Lago L.A."/>
            <person name="Lai C.-Y."/>
            <person name="Laidlaw J."/>
            <person name="Lara F."/>
            <person name="Le T.-K."/>
            <person name="Lee S.L."/>
            <person name="Legall F.H."/>
            <person name="Lemon S.J."/>
            <person name="Lewis L.R."/>
            <person name="Li B."/>
            <person name="Liu Y."/>
            <person name="Liu Y.-S."/>
            <person name="Lopez J."/>
            <person name="Lozado R.J."/>
            <person name="Lu J."/>
            <person name="Madu R.C."/>
            <person name="Maheshwari M."/>
            <person name="Maheshwari R."/>
            <person name="Malloy K."/>
            <person name="Martinez E."/>
            <person name="Mathew T."/>
            <person name="Mercado I.C."/>
            <person name="Mercado C."/>
            <person name="Meyer B."/>
            <person name="Montgomery K."/>
            <person name="Morgan M.B."/>
            <person name="Munidasa M."/>
            <person name="Nazareth L.V."/>
            <person name="Nelson J."/>
            <person name="Ng B.M."/>
            <person name="Nguyen N.B."/>
            <person name="Nguyen P.Q."/>
            <person name="Nguyen T."/>
            <person name="Obregon M."/>
            <person name="Okwuonu G.O."/>
            <person name="Onwere C.G."/>
            <person name="Orozco G."/>
            <person name="Parra A."/>
            <person name="Patel S."/>
            <person name="Patil S."/>
            <person name="Perez A."/>
            <person name="Perez Y."/>
            <person name="Pham C."/>
            <person name="Primus E.L."/>
            <person name="Pu L.-L."/>
            <person name="Puazo M."/>
            <person name="Qin X."/>
            <person name="Quiroz J.B."/>
            <person name="Reese J."/>
            <person name="Richards S."/>
            <person name="Rives C.M."/>
            <person name="Robberts R."/>
            <person name="Ruiz S.J."/>
            <person name="Ruiz M.J."/>
            <person name="Santibanez J."/>
            <person name="Schneider B.W."/>
            <person name="Sisson I."/>
            <person name="Smith M."/>
            <person name="Sodergren E."/>
            <person name="Song X.-Z."/>
            <person name="Song B.B."/>
            <person name="Summersgill H."/>
            <person name="Thelus R."/>
            <person name="Thornton R.D."/>
            <person name="Trejos Z.Y."/>
            <person name="Usmani K."/>
            <person name="Vattathil S."/>
            <person name="Villasana D."/>
            <person name="Walker D.L."/>
            <person name="Wang S."/>
            <person name="Wang K."/>
            <person name="White C.S."/>
            <person name="Williams A.C."/>
            <person name="Williamson J."/>
            <person name="Wilson K."/>
            <person name="Woghiren I.O."/>
            <person name="Woodworth J.R."/>
            <person name="Worley K.C."/>
            <person name="Wright R.A."/>
            <person name="Wu W."/>
            <person name="Young L."/>
            <person name="Zhang L."/>
            <person name="Zhang J."/>
            <person name="Zhu Y."/>
            <person name="Muzny D.M."/>
            <person name="Weinstock G."/>
            <person name="Gibbs R.A."/>
        </authorList>
    </citation>
    <scope>NUCLEOTIDE SEQUENCE [LARGE SCALE GENOMIC DNA]</scope>
    <source>
        <strain evidence="3">LSR1</strain>
    </source>
</reference>
<sequence>MFVSMFKLLFNECEKKTKIARHAIEFEIAENTQKYVKELLTEIKKVNKNADNGDSCSVSKNNIIDAIQILQDILHHFLSSKSHLHAFPKYSNKGASDEHFDYTKCATNSFGKNRLVSALVKDPNTKRLVNQINNIQCLFTWNIKPNNKKNLILWIWNKYGDYNLNISSSEFTLERFIGNLIISYEYFHKGEHEIAQIKILEIGKWLEELDKGTDEFYLSINTGLQHIMKATFIHMLFATNLTEECKWLLEDISSFANMDSKLRASIYAIHAAVLIEYGENHVYLSKACDMAKKACDLDPKTSHWYYIHSLALTAQRQLSSTHKLIPADDEINAIHQAIVLSNGRNPLFNYHRLVMDDILSINKENQKIADMIKTIMNIGPKDPHLVVKCAKILMTLPPLDRDFNLGVQYLKKAFQMSQNDATVLKAIGKAIESYFFDEICKKINPKATEVLQLEADLELIRKKYKNGEDPVPYLIDLVHKYNGLNQSKIISQLCSYTLLFTNHLRYGIEQFNKLIEQPEIFNNDIIVHHISSFGSKKFNLSELICNEIRLATNASGTSSDILYYYEMLSKIIKTSNFKIKDVDPFMKANLIVNSSVKSVLTNITVQSETKLADSDKNVTVNKNITKNKKKGNHMAKQLLTTGAFTQKPKFDDTKKTRGKK</sequence>
<organism evidence="2 3">
    <name type="scientific">Acyrthosiphon pisum</name>
    <name type="common">Pea aphid</name>
    <dbReference type="NCBI Taxonomy" id="7029"/>
    <lineage>
        <taxon>Eukaryota</taxon>
        <taxon>Metazoa</taxon>
        <taxon>Ecdysozoa</taxon>
        <taxon>Arthropoda</taxon>
        <taxon>Hexapoda</taxon>
        <taxon>Insecta</taxon>
        <taxon>Pterygota</taxon>
        <taxon>Neoptera</taxon>
        <taxon>Paraneoptera</taxon>
        <taxon>Hemiptera</taxon>
        <taxon>Sternorrhyncha</taxon>
        <taxon>Aphidomorpha</taxon>
        <taxon>Aphidoidea</taxon>
        <taxon>Aphididae</taxon>
        <taxon>Macrosiphini</taxon>
        <taxon>Acyrthosiphon</taxon>
    </lineage>
</organism>
<keyword evidence="3" id="KW-1185">Reference proteome</keyword>
<dbReference type="RefSeq" id="XP_016658148.1">
    <property type="nucleotide sequence ID" value="XM_016802659.1"/>
</dbReference>
<feature type="region of interest" description="Disordered" evidence="1">
    <location>
        <begin position="640"/>
        <end position="660"/>
    </location>
</feature>
<feature type="compositionally biased region" description="Basic and acidic residues" evidence="1">
    <location>
        <begin position="648"/>
        <end position="660"/>
    </location>
</feature>
<accession>A0A8R2H5F3</accession>
<name>A0A8R2H5F3_ACYPI</name>
<dbReference type="SUPFAM" id="SSF48439">
    <property type="entry name" value="Protein prenylyltransferase"/>
    <property type="match status" value="1"/>
</dbReference>
<dbReference type="InterPro" id="IPR011990">
    <property type="entry name" value="TPR-like_helical_dom_sf"/>
</dbReference>
<evidence type="ECO:0000313" key="2">
    <source>
        <dbReference type="EnsemblMetazoa" id="XP_016658147.1"/>
    </source>
</evidence>
<dbReference type="Gene3D" id="1.25.40.10">
    <property type="entry name" value="Tetratricopeptide repeat domain"/>
    <property type="match status" value="1"/>
</dbReference>
<dbReference type="EnsemblMetazoa" id="XM_016802659.2">
    <property type="protein sequence ID" value="XP_016658148.1"/>
    <property type="gene ID" value="LOC100168220"/>
</dbReference>
<dbReference type="GeneID" id="100168220"/>
<dbReference type="AlphaFoldDB" id="A0A8R2H5F3"/>